<feature type="transmembrane region" description="Helical" evidence="5">
    <location>
        <begin position="12"/>
        <end position="31"/>
    </location>
</feature>
<evidence type="ECO:0000259" key="6">
    <source>
        <dbReference type="Pfam" id="PF01284"/>
    </source>
</evidence>
<evidence type="ECO:0000313" key="8">
    <source>
        <dbReference type="Proteomes" id="UP000256645"/>
    </source>
</evidence>
<keyword evidence="4 5" id="KW-0472">Membrane</keyword>
<comment type="caution">
    <text evidence="7">The sequence shown here is derived from an EMBL/GenBank/DDBJ whole genome shotgun (WGS) entry which is preliminary data.</text>
</comment>
<name>A0A3D8RBB8_9HELO</name>
<sequence>MAIKLLLPLRIAQGVFSIIVLGLSGYVAHWYNADTLTASPSQVNFLIFVPIFSLIALAYLELAPRFMAKASHPYGHLAFEALNTLFYFAGFIALAAFLGKLLFCRGSVCGAARADAVFAAFSFLLWTGTSTLLAMEIFKGGFRSGTMDSRPKMAMKETVNPENV</sequence>
<evidence type="ECO:0000256" key="4">
    <source>
        <dbReference type="ARBA" id="ARBA00023136"/>
    </source>
</evidence>
<evidence type="ECO:0000256" key="5">
    <source>
        <dbReference type="SAM" id="Phobius"/>
    </source>
</evidence>
<evidence type="ECO:0000256" key="1">
    <source>
        <dbReference type="ARBA" id="ARBA00004141"/>
    </source>
</evidence>
<proteinExistence type="predicted"/>
<keyword evidence="2 5" id="KW-0812">Transmembrane</keyword>
<protein>
    <recommendedName>
        <fullName evidence="6">MARVEL domain-containing protein</fullName>
    </recommendedName>
</protein>
<dbReference type="STRING" id="1849047.A0A3D8RBB8"/>
<gene>
    <name evidence="7" type="ORF">BP6252_07878</name>
</gene>
<dbReference type="PANTHER" id="PTHR37451">
    <property type="entry name" value="MARVEL DOMAIN"/>
    <property type="match status" value="1"/>
</dbReference>
<reference evidence="7 8" key="1">
    <citation type="journal article" date="2018" name="IMA Fungus">
        <title>IMA Genome-F 9: Draft genome sequence of Annulohypoxylon stygium, Aspergillus mulundensis, Berkeleyomyces basicola (syn. Thielaviopsis basicola), Ceratocystis smalleyi, two Cercospora beticola strains, Coleophoma cylindrospora, Fusarium fracticaudum, Phialophora cf. hyalina, and Morchella septimelata.</title>
        <authorList>
            <person name="Wingfield B.D."/>
            <person name="Bills G.F."/>
            <person name="Dong Y."/>
            <person name="Huang W."/>
            <person name="Nel W.J."/>
            <person name="Swalarsk-Parry B.S."/>
            <person name="Vaghefi N."/>
            <person name="Wilken P.M."/>
            <person name="An Z."/>
            <person name="de Beer Z.W."/>
            <person name="De Vos L."/>
            <person name="Chen L."/>
            <person name="Duong T.A."/>
            <person name="Gao Y."/>
            <person name="Hammerbacher A."/>
            <person name="Kikkert J.R."/>
            <person name="Li Y."/>
            <person name="Li H."/>
            <person name="Li K."/>
            <person name="Li Q."/>
            <person name="Liu X."/>
            <person name="Ma X."/>
            <person name="Naidoo K."/>
            <person name="Pethybridge S.J."/>
            <person name="Sun J."/>
            <person name="Steenkamp E.T."/>
            <person name="van der Nest M.A."/>
            <person name="van Wyk S."/>
            <person name="Wingfield M.J."/>
            <person name="Xiong C."/>
            <person name="Yue Q."/>
            <person name="Zhang X."/>
        </authorList>
    </citation>
    <scope>NUCLEOTIDE SEQUENCE [LARGE SCALE GENOMIC DNA]</scope>
    <source>
        <strain evidence="7 8">BP6252</strain>
    </source>
</reference>
<keyword evidence="8" id="KW-1185">Reference proteome</keyword>
<dbReference type="AlphaFoldDB" id="A0A3D8RBB8"/>
<keyword evidence="3 5" id="KW-1133">Transmembrane helix</keyword>
<feature type="transmembrane region" description="Helical" evidence="5">
    <location>
        <begin position="74"/>
        <end position="98"/>
    </location>
</feature>
<dbReference type="GO" id="GO:0016020">
    <property type="term" value="C:membrane"/>
    <property type="evidence" value="ECO:0007669"/>
    <property type="project" value="UniProtKB-SubCell"/>
</dbReference>
<evidence type="ECO:0000256" key="2">
    <source>
        <dbReference type="ARBA" id="ARBA00022692"/>
    </source>
</evidence>
<feature type="transmembrane region" description="Helical" evidence="5">
    <location>
        <begin position="43"/>
        <end position="62"/>
    </location>
</feature>
<accession>A0A3D8RBB8</accession>
<dbReference type="InterPro" id="IPR008253">
    <property type="entry name" value="Marvel"/>
</dbReference>
<feature type="domain" description="MARVEL" evidence="6">
    <location>
        <begin position="5"/>
        <end position="129"/>
    </location>
</feature>
<dbReference type="OrthoDB" id="2117453at2759"/>
<comment type="subcellular location">
    <subcellularLocation>
        <location evidence="1">Membrane</location>
        <topology evidence="1">Multi-pass membrane protein</topology>
    </subcellularLocation>
</comment>
<evidence type="ECO:0000256" key="3">
    <source>
        <dbReference type="ARBA" id="ARBA00022989"/>
    </source>
</evidence>
<organism evidence="7 8">
    <name type="scientific">Coleophoma cylindrospora</name>
    <dbReference type="NCBI Taxonomy" id="1849047"/>
    <lineage>
        <taxon>Eukaryota</taxon>
        <taxon>Fungi</taxon>
        <taxon>Dikarya</taxon>
        <taxon>Ascomycota</taxon>
        <taxon>Pezizomycotina</taxon>
        <taxon>Leotiomycetes</taxon>
        <taxon>Helotiales</taxon>
        <taxon>Dermateaceae</taxon>
        <taxon>Coleophoma</taxon>
    </lineage>
</organism>
<feature type="transmembrane region" description="Helical" evidence="5">
    <location>
        <begin position="118"/>
        <end position="138"/>
    </location>
</feature>
<evidence type="ECO:0000313" key="7">
    <source>
        <dbReference type="EMBL" id="RDW71315.1"/>
    </source>
</evidence>
<dbReference type="Pfam" id="PF01284">
    <property type="entry name" value="MARVEL"/>
    <property type="match status" value="1"/>
</dbReference>
<dbReference type="Proteomes" id="UP000256645">
    <property type="component" value="Unassembled WGS sequence"/>
</dbReference>
<dbReference type="EMBL" id="PDLM01000008">
    <property type="protein sequence ID" value="RDW71315.1"/>
    <property type="molecule type" value="Genomic_DNA"/>
</dbReference>
<dbReference type="PANTHER" id="PTHR37451:SF5">
    <property type="entry name" value="MARVEL DOMAIN-CONTAINING PROTEIN"/>
    <property type="match status" value="1"/>
</dbReference>